<evidence type="ECO:0000256" key="5">
    <source>
        <dbReference type="ARBA" id="ARBA00022792"/>
    </source>
</evidence>
<comment type="subcellular location">
    <subcellularLocation>
        <location evidence="1">Mitochondrion inner membrane</location>
    </subcellularLocation>
</comment>
<accession>A0A0M8ZTX4</accession>
<dbReference type="Gene3D" id="1.20.58.70">
    <property type="match status" value="1"/>
</dbReference>
<dbReference type="EMBL" id="KQ435850">
    <property type="protein sequence ID" value="KOX70867.1"/>
    <property type="molecule type" value="Genomic_DNA"/>
</dbReference>
<keyword evidence="5" id="KW-0999">Mitochondrion inner membrane</keyword>
<dbReference type="Proteomes" id="UP000053105">
    <property type="component" value="Unassembled WGS sequence"/>
</dbReference>
<evidence type="ECO:0000256" key="11">
    <source>
        <dbReference type="ARBA" id="ARBA00033369"/>
    </source>
</evidence>
<evidence type="ECO:0000256" key="8">
    <source>
        <dbReference type="ARBA" id="ARBA00023128"/>
    </source>
</evidence>
<evidence type="ECO:0000256" key="10">
    <source>
        <dbReference type="ARBA" id="ARBA00023310"/>
    </source>
</evidence>
<dbReference type="SUPFAM" id="SSF47928">
    <property type="entry name" value="N-terminal domain of the delta subunit of the F1F0-ATP synthase"/>
    <property type="match status" value="1"/>
</dbReference>
<keyword evidence="6" id="KW-0809">Transit peptide</keyword>
<evidence type="ECO:0000313" key="16">
    <source>
        <dbReference type="Proteomes" id="UP000053105"/>
    </source>
</evidence>
<organism evidence="15 16">
    <name type="scientific">Melipona quadrifasciata</name>
    <dbReference type="NCBI Taxonomy" id="166423"/>
    <lineage>
        <taxon>Eukaryota</taxon>
        <taxon>Metazoa</taxon>
        <taxon>Ecdysozoa</taxon>
        <taxon>Arthropoda</taxon>
        <taxon>Hexapoda</taxon>
        <taxon>Insecta</taxon>
        <taxon>Pterygota</taxon>
        <taxon>Neoptera</taxon>
        <taxon>Endopterygota</taxon>
        <taxon>Hymenoptera</taxon>
        <taxon>Apocrita</taxon>
        <taxon>Aculeata</taxon>
        <taxon>Apoidea</taxon>
        <taxon>Anthophila</taxon>
        <taxon>Apidae</taxon>
        <taxon>Melipona</taxon>
    </lineage>
</organism>
<evidence type="ECO:0000256" key="13">
    <source>
        <dbReference type="SAM" id="MobiDB-lite"/>
    </source>
</evidence>
<evidence type="ECO:0000256" key="2">
    <source>
        <dbReference type="ARBA" id="ARBA00007046"/>
    </source>
</evidence>
<gene>
    <name evidence="15" type="ORF">WN51_03294</name>
</gene>
<proteinExistence type="inferred from homology"/>
<keyword evidence="9" id="KW-0472">Membrane</keyword>
<evidence type="ECO:0000256" key="12">
    <source>
        <dbReference type="SAM" id="Coils"/>
    </source>
</evidence>
<dbReference type="NCBIfam" id="TIGR01145">
    <property type="entry name" value="ATP_synt_delta"/>
    <property type="match status" value="1"/>
</dbReference>
<dbReference type="Gene3D" id="1.10.520.20">
    <property type="entry name" value="N-terminal domain of the delta subunit of the F1F0-ATP synthase"/>
    <property type="match status" value="1"/>
</dbReference>
<reference evidence="15 16" key="1">
    <citation type="submission" date="2015-07" db="EMBL/GenBank/DDBJ databases">
        <title>The genome of Melipona quadrifasciata.</title>
        <authorList>
            <person name="Pan H."/>
            <person name="Kapheim K."/>
        </authorList>
    </citation>
    <scope>NUCLEOTIDE SEQUENCE [LARGE SCALE GENOMIC DNA]</scope>
    <source>
        <strain evidence="15">0111107301</strain>
        <tissue evidence="15">Whole body</tissue>
    </source>
</reference>
<keyword evidence="8" id="KW-0496">Mitochondrion</keyword>
<evidence type="ECO:0000256" key="6">
    <source>
        <dbReference type="ARBA" id="ARBA00022946"/>
    </source>
</evidence>
<dbReference type="InterPro" id="IPR000711">
    <property type="entry name" value="ATPase_OSCP/dsu"/>
</dbReference>
<dbReference type="GO" id="GO:0046933">
    <property type="term" value="F:proton-transporting ATP synthase activity, rotational mechanism"/>
    <property type="evidence" value="ECO:0007669"/>
    <property type="project" value="InterPro"/>
</dbReference>
<keyword evidence="12" id="KW-0175">Coiled coil</keyword>
<keyword evidence="7" id="KW-0406">Ion transport</keyword>
<dbReference type="STRING" id="166423.A0A0M8ZTX4"/>
<comment type="similarity">
    <text evidence="2">Belongs to the ATPase delta chain family.</text>
</comment>
<keyword evidence="10" id="KW-0066">ATP synthesis</keyword>
<dbReference type="FunFam" id="1.10.520.20:FF:000002">
    <property type="entry name" value="ATP synthase subunit O, mitochondrial"/>
    <property type="match status" value="1"/>
</dbReference>
<feature type="domain" description="Syntaxin N-terminal" evidence="14">
    <location>
        <begin position="42"/>
        <end position="92"/>
    </location>
</feature>
<dbReference type="Pfam" id="PF14523">
    <property type="entry name" value="Syntaxin_2"/>
    <property type="match status" value="1"/>
</dbReference>
<dbReference type="InterPro" id="IPR006011">
    <property type="entry name" value="Syntaxin_N"/>
</dbReference>
<dbReference type="AlphaFoldDB" id="A0A0M8ZTX4"/>
<dbReference type="PANTHER" id="PTHR11910">
    <property type="entry name" value="ATP SYNTHASE DELTA CHAIN"/>
    <property type="match status" value="1"/>
</dbReference>
<dbReference type="InterPro" id="IPR026015">
    <property type="entry name" value="ATP_synth_OSCP/delta_N_sf"/>
</dbReference>
<dbReference type="GO" id="GO:0005743">
    <property type="term" value="C:mitochondrial inner membrane"/>
    <property type="evidence" value="ECO:0007669"/>
    <property type="project" value="UniProtKB-SubCell"/>
</dbReference>
<name>A0A0M8ZTX4_9HYME</name>
<dbReference type="Pfam" id="PF00213">
    <property type="entry name" value="OSCP"/>
    <property type="match status" value="1"/>
</dbReference>
<keyword evidence="3" id="KW-0813">Transport</keyword>
<evidence type="ECO:0000313" key="15">
    <source>
        <dbReference type="EMBL" id="KOX70867.1"/>
    </source>
</evidence>
<keyword evidence="16" id="KW-1185">Reference proteome</keyword>
<evidence type="ECO:0000256" key="4">
    <source>
        <dbReference type="ARBA" id="ARBA00022781"/>
    </source>
</evidence>
<feature type="coiled-coil region" evidence="12">
    <location>
        <begin position="238"/>
        <end position="265"/>
    </location>
</feature>
<evidence type="ECO:0000256" key="1">
    <source>
        <dbReference type="ARBA" id="ARBA00004273"/>
    </source>
</evidence>
<evidence type="ECO:0000256" key="7">
    <source>
        <dbReference type="ARBA" id="ARBA00023065"/>
    </source>
</evidence>
<sequence>MTDSPIPSVSNVQTYSHAASHSQVQTQTQDDRNEKTEKVILLQIQDINNQVAQFRDLLINIGQPRDCPELREKIRRLRRNCVEACKNTSQLILPQVRRTTDIGIPVDCPNLMLLFYIVQLFLRELCKSKNLIRIVPMDMTEYYETRTGPSNIGNVISQIVLCKQITPDFHEEELCSIQKDSEEIRGLMNELQEFMPQSGGDIGTVRSLSTSSATQQLIKPPIQVYGIEGRYATALYSAATKQKTLNNVEKDLLKLQDLLKKDKQLGEFVHNPSIKRRDKVEALKAIGKKVNLSSETVNVLGLLAENGRLSLLNSLINVFKLFMAANRGEVPCEVITAKPLDNEMTSKLQAALKGFLNKGESILLTSKTDPSIIGGMIISIGDKYIDMSVASKVKKYSDIIADTV</sequence>
<protein>
    <recommendedName>
        <fullName evidence="11">Oligomycin sensitivity conferral protein</fullName>
    </recommendedName>
</protein>
<dbReference type="HAMAP" id="MF_01416">
    <property type="entry name" value="ATP_synth_delta_bact"/>
    <property type="match status" value="1"/>
</dbReference>
<dbReference type="OrthoDB" id="9876293at2759"/>
<keyword evidence="4" id="KW-0375">Hydrogen ion transport</keyword>
<evidence type="ECO:0000259" key="14">
    <source>
        <dbReference type="Pfam" id="PF14523"/>
    </source>
</evidence>
<evidence type="ECO:0000256" key="9">
    <source>
        <dbReference type="ARBA" id="ARBA00023136"/>
    </source>
</evidence>
<dbReference type="PRINTS" id="PR00125">
    <property type="entry name" value="ATPASEDELTA"/>
</dbReference>
<feature type="compositionally biased region" description="Polar residues" evidence="13">
    <location>
        <begin position="1"/>
        <end position="28"/>
    </location>
</feature>
<feature type="region of interest" description="Disordered" evidence="13">
    <location>
        <begin position="1"/>
        <end position="32"/>
    </location>
</feature>
<evidence type="ECO:0000256" key="3">
    <source>
        <dbReference type="ARBA" id="ARBA00022448"/>
    </source>
</evidence>